<protein>
    <submittedName>
        <fullName evidence="1">Uncharacterized protein</fullName>
    </submittedName>
</protein>
<sequence length="67" mass="7754">MRQFQAIIAMQGYQQEDWIISRACGSGLYTTVRLFGLRILPPRMICKLKLKAPRHYFATAQATRLQP</sequence>
<evidence type="ECO:0000313" key="1">
    <source>
        <dbReference type="EMBL" id="CDH50800.1"/>
    </source>
</evidence>
<reference evidence="1" key="1">
    <citation type="submission" date="2013-08" db="EMBL/GenBank/DDBJ databases">
        <title>Gene expansion shapes genome architecture in the human pathogen Lichtheimia corymbifera: an evolutionary genomics analysis in the ancient terrestrial Mucorales (Mucoromycotina).</title>
        <authorList>
            <person name="Schwartze V.U."/>
            <person name="Winter S."/>
            <person name="Shelest E."/>
            <person name="Marcet-Houben M."/>
            <person name="Horn F."/>
            <person name="Wehner S."/>
            <person name="Hoffmann K."/>
            <person name="Riege K."/>
            <person name="Sammeth M."/>
            <person name="Nowrousian M."/>
            <person name="Valiante V."/>
            <person name="Linde J."/>
            <person name="Jacobsen I.D."/>
            <person name="Marz M."/>
            <person name="Brakhage A.A."/>
            <person name="Gabaldon T."/>
            <person name="Bocker S."/>
            <person name="Voigt K."/>
        </authorList>
    </citation>
    <scope>NUCLEOTIDE SEQUENCE [LARGE SCALE GENOMIC DNA]</scope>
    <source>
        <strain evidence="1">FSU 9682</strain>
    </source>
</reference>
<evidence type="ECO:0000313" key="2">
    <source>
        <dbReference type="Proteomes" id="UP000027586"/>
    </source>
</evidence>
<proteinExistence type="predicted"/>
<dbReference type="EMBL" id="CBTN010000007">
    <property type="protein sequence ID" value="CDH50800.1"/>
    <property type="molecule type" value="Genomic_DNA"/>
</dbReference>
<accession>A0A068RM34</accession>
<dbReference type="VEuPathDB" id="FungiDB:LCOR_02493.1"/>
<dbReference type="AlphaFoldDB" id="A0A068RM34"/>
<comment type="caution">
    <text evidence="1">The sequence shown here is derived from an EMBL/GenBank/DDBJ whole genome shotgun (WGS) entry which is preliminary data.</text>
</comment>
<name>A0A068RM34_9FUNG</name>
<organism evidence="1 2">
    <name type="scientific">Lichtheimia corymbifera JMRC:FSU:9682</name>
    <dbReference type="NCBI Taxonomy" id="1263082"/>
    <lineage>
        <taxon>Eukaryota</taxon>
        <taxon>Fungi</taxon>
        <taxon>Fungi incertae sedis</taxon>
        <taxon>Mucoromycota</taxon>
        <taxon>Mucoromycotina</taxon>
        <taxon>Mucoromycetes</taxon>
        <taxon>Mucorales</taxon>
        <taxon>Lichtheimiaceae</taxon>
        <taxon>Lichtheimia</taxon>
    </lineage>
</organism>
<dbReference type="Proteomes" id="UP000027586">
    <property type="component" value="Unassembled WGS sequence"/>
</dbReference>
<keyword evidence="2" id="KW-1185">Reference proteome</keyword>
<gene>
    <name evidence="1" type="ORF">LCOR_02493.1</name>
</gene>